<dbReference type="EMBL" id="JARTLI010000054">
    <property type="protein sequence ID" value="MED5053688.1"/>
    <property type="molecule type" value="Genomic_DNA"/>
</dbReference>
<dbReference type="AlphaFoldDB" id="A0ABD5IZ94"/>
<feature type="domain" description="Teneurin-like YD-shell" evidence="3">
    <location>
        <begin position="3"/>
        <end position="110"/>
    </location>
</feature>
<evidence type="ECO:0000259" key="3">
    <source>
        <dbReference type="Pfam" id="PF25023"/>
    </source>
</evidence>
<dbReference type="RefSeq" id="WP_183187253.1">
    <property type="nucleotide sequence ID" value="NZ_JACIDF010000021.1"/>
</dbReference>
<evidence type="ECO:0000256" key="2">
    <source>
        <dbReference type="SAM" id="Phobius"/>
    </source>
</evidence>
<sequence length="219" mass="24647">MTNQNGAPFYYIANYRGDVVRMVDENGATVANYSYDPWGKVLSVSENATVTGQPLGYAGYYYDRETKLYYLQARYYDPETARFISRDRDPGDKDDPITQNAYTYANDNPVMYKDPNGHYRISVKWFAAGLNAGLSMVLTGGLTLGALIAYIKKKGTQAAKRIFYRTLRDKLIVIGASAGILKSLEWVVNTAFNYLDPGTVVANWIDSRDKKPQNGYIDF</sequence>
<dbReference type="InterPro" id="IPR022385">
    <property type="entry name" value="Rhs_assc_core"/>
</dbReference>
<keyword evidence="2" id="KW-1133">Transmembrane helix</keyword>
<keyword evidence="2" id="KW-0472">Membrane</keyword>
<feature type="transmembrane region" description="Helical" evidence="2">
    <location>
        <begin position="171"/>
        <end position="188"/>
    </location>
</feature>
<dbReference type="InterPro" id="IPR056823">
    <property type="entry name" value="TEN-like_YD-shell"/>
</dbReference>
<name>A0ABD5IZ94_9BACL</name>
<evidence type="ECO:0000256" key="1">
    <source>
        <dbReference type="ARBA" id="ARBA00022737"/>
    </source>
</evidence>
<feature type="transmembrane region" description="Helical" evidence="2">
    <location>
        <begin position="125"/>
        <end position="150"/>
    </location>
</feature>
<dbReference type="Pfam" id="PF25023">
    <property type="entry name" value="TEN_YD-shell"/>
    <property type="match status" value="1"/>
</dbReference>
<dbReference type="InterPro" id="IPR050708">
    <property type="entry name" value="T6SS_VgrG/RHS"/>
</dbReference>
<accession>A0ABD5IZ94</accession>
<dbReference type="Proteomes" id="UP001339962">
    <property type="component" value="Unassembled WGS sequence"/>
</dbReference>
<gene>
    <name evidence="4" type="ORF">P9850_18045</name>
</gene>
<evidence type="ECO:0000313" key="4">
    <source>
        <dbReference type="EMBL" id="MED5053688.1"/>
    </source>
</evidence>
<keyword evidence="2" id="KW-0812">Transmembrane</keyword>
<organism evidence="4 5">
    <name type="scientific">Anoxybacteroides rupiense</name>
    <dbReference type="NCBI Taxonomy" id="311460"/>
    <lineage>
        <taxon>Bacteria</taxon>
        <taxon>Bacillati</taxon>
        <taxon>Bacillota</taxon>
        <taxon>Bacilli</taxon>
        <taxon>Bacillales</taxon>
        <taxon>Anoxybacillaceae</taxon>
        <taxon>Anoxybacteroides</taxon>
    </lineage>
</organism>
<dbReference type="PANTHER" id="PTHR32305:SF17">
    <property type="entry name" value="TRNA NUCLEASE WAPA"/>
    <property type="match status" value="1"/>
</dbReference>
<comment type="caution">
    <text evidence="4">The sequence shown here is derived from an EMBL/GenBank/DDBJ whole genome shotgun (WGS) entry which is preliminary data.</text>
</comment>
<protein>
    <submittedName>
        <fullName evidence="4">RHS repeat-associated core domain-containing protein</fullName>
    </submittedName>
</protein>
<evidence type="ECO:0000313" key="5">
    <source>
        <dbReference type="Proteomes" id="UP001339962"/>
    </source>
</evidence>
<dbReference type="NCBIfam" id="TIGR03696">
    <property type="entry name" value="Rhs_assc_core"/>
    <property type="match status" value="1"/>
</dbReference>
<proteinExistence type="predicted"/>
<dbReference type="Gene3D" id="2.180.10.10">
    <property type="entry name" value="RHS repeat-associated core"/>
    <property type="match status" value="1"/>
</dbReference>
<dbReference type="PANTHER" id="PTHR32305">
    <property type="match status" value="1"/>
</dbReference>
<keyword evidence="1" id="KW-0677">Repeat</keyword>
<reference evidence="4 5" key="1">
    <citation type="submission" date="2023-03" db="EMBL/GenBank/DDBJ databases">
        <title>Bacillus Genome Sequencing.</title>
        <authorList>
            <person name="Dunlap C."/>
        </authorList>
    </citation>
    <scope>NUCLEOTIDE SEQUENCE [LARGE SCALE GENOMIC DNA]</scope>
    <source>
        <strain evidence="4 5">NRS-38</strain>
    </source>
</reference>